<dbReference type="RefSeq" id="WP_129520212.1">
    <property type="nucleotide sequence ID" value="NZ_SDPN01000010.1"/>
</dbReference>
<dbReference type="GO" id="GO:0003677">
    <property type="term" value="F:DNA binding"/>
    <property type="evidence" value="ECO:0007669"/>
    <property type="project" value="UniProtKB-UniRule"/>
</dbReference>
<dbReference type="SUPFAM" id="SSF46689">
    <property type="entry name" value="Homeodomain-like"/>
    <property type="match status" value="1"/>
</dbReference>
<evidence type="ECO:0000256" key="2">
    <source>
        <dbReference type="ARBA" id="ARBA00023125"/>
    </source>
</evidence>
<reference evidence="6 7" key="1">
    <citation type="submission" date="2019-01" db="EMBL/GenBank/DDBJ databases">
        <title>Agromyces.</title>
        <authorList>
            <person name="Li J."/>
        </authorList>
    </citation>
    <scope>NUCLEOTIDE SEQUENCE [LARGE SCALE GENOMIC DNA]</scope>
    <source>
        <strain evidence="6 7">DSM 15934</strain>
    </source>
</reference>
<dbReference type="InterPro" id="IPR036271">
    <property type="entry name" value="Tet_transcr_reg_TetR-rel_C_sf"/>
</dbReference>
<gene>
    <name evidence="6" type="ORF">ESP51_07130</name>
</gene>
<evidence type="ECO:0000313" key="6">
    <source>
        <dbReference type="EMBL" id="RXZ71666.1"/>
    </source>
</evidence>
<keyword evidence="3" id="KW-0804">Transcription</keyword>
<dbReference type="EMBL" id="SDPN01000010">
    <property type="protein sequence ID" value="RXZ71666.1"/>
    <property type="molecule type" value="Genomic_DNA"/>
</dbReference>
<keyword evidence="2 4" id="KW-0238">DNA-binding</keyword>
<dbReference type="PANTHER" id="PTHR47506">
    <property type="entry name" value="TRANSCRIPTIONAL REGULATORY PROTEIN"/>
    <property type="match status" value="1"/>
</dbReference>
<dbReference type="InterPro" id="IPR001647">
    <property type="entry name" value="HTH_TetR"/>
</dbReference>
<dbReference type="Gene3D" id="1.10.10.60">
    <property type="entry name" value="Homeodomain-like"/>
    <property type="match status" value="1"/>
</dbReference>
<dbReference type="PANTHER" id="PTHR47506:SF6">
    <property type="entry name" value="HTH-TYPE TRANSCRIPTIONAL REPRESSOR NEMR"/>
    <property type="match status" value="1"/>
</dbReference>
<dbReference type="SUPFAM" id="SSF48498">
    <property type="entry name" value="Tetracyclin repressor-like, C-terminal domain"/>
    <property type="match status" value="1"/>
</dbReference>
<proteinExistence type="predicted"/>
<keyword evidence="7" id="KW-1185">Reference proteome</keyword>
<dbReference type="Gene3D" id="1.10.357.10">
    <property type="entry name" value="Tetracycline Repressor, domain 2"/>
    <property type="match status" value="1"/>
</dbReference>
<dbReference type="InterPro" id="IPR011075">
    <property type="entry name" value="TetR_C"/>
</dbReference>
<feature type="DNA-binding region" description="H-T-H motif" evidence="4">
    <location>
        <begin position="35"/>
        <end position="54"/>
    </location>
</feature>
<dbReference type="Pfam" id="PF16925">
    <property type="entry name" value="TetR_C_13"/>
    <property type="match status" value="1"/>
</dbReference>
<evidence type="ECO:0000256" key="4">
    <source>
        <dbReference type="PROSITE-ProRule" id="PRU00335"/>
    </source>
</evidence>
<comment type="caution">
    <text evidence="6">The sequence shown here is derived from an EMBL/GenBank/DDBJ whole genome shotgun (WGS) entry which is preliminary data.</text>
</comment>
<accession>A0A4V1QY24</accession>
<organism evidence="6 7">
    <name type="scientific">Agromyces albus</name>
    <dbReference type="NCBI Taxonomy" id="205332"/>
    <lineage>
        <taxon>Bacteria</taxon>
        <taxon>Bacillati</taxon>
        <taxon>Actinomycetota</taxon>
        <taxon>Actinomycetes</taxon>
        <taxon>Micrococcales</taxon>
        <taxon>Microbacteriaceae</taxon>
        <taxon>Agromyces</taxon>
    </lineage>
</organism>
<keyword evidence="1" id="KW-0805">Transcription regulation</keyword>
<protein>
    <submittedName>
        <fullName evidence="6">TetR/AcrR family transcriptional regulator</fullName>
    </submittedName>
</protein>
<dbReference type="AlphaFoldDB" id="A0A4V1QY24"/>
<feature type="domain" description="HTH tetR-type" evidence="5">
    <location>
        <begin position="12"/>
        <end position="72"/>
    </location>
</feature>
<sequence>MDEIDGRRLRGDASRRAVLSRAADLASVAGLDGLSIGRLATDAAVSKSGVATLFGSKERLQLATVEAARQRFVTSVIEPARAEPRGLGRIVALLDNWIAYSRDRVFPGGCFFAAAAADFDSKPGDVRDALERALDDWSGYLAASFRFAIELGELPALHDPEQLAFECTALLDAANTRSIMHGSNTPYRFARIGVADRLASLGGSPDVIARLRDVDDEAVARPGG</sequence>
<name>A0A4V1QY24_9MICO</name>
<dbReference type="PROSITE" id="PS50977">
    <property type="entry name" value="HTH_TETR_2"/>
    <property type="match status" value="1"/>
</dbReference>
<dbReference type="OrthoDB" id="326421at2"/>
<dbReference type="Proteomes" id="UP000293865">
    <property type="component" value="Unassembled WGS sequence"/>
</dbReference>
<evidence type="ECO:0000256" key="3">
    <source>
        <dbReference type="ARBA" id="ARBA00023163"/>
    </source>
</evidence>
<evidence type="ECO:0000256" key="1">
    <source>
        <dbReference type="ARBA" id="ARBA00023015"/>
    </source>
</evidence>
<dbReference type="InterPro" id="IPR009057">
    <property type="entry name" value="Homeodomain-like_sf"/>
</dbReference>
<evidence type="ECO:0000313" key="7">
    <source>
        <dbReference type="Proteomes" id="UP000293865"/>
    </source>
</evidence>
<evidence type="ECO:0000259" key="5">
    <source>
        <dbReference type="PROSITE" id="PS50977"/>
    </source>
</evidence>